<protein>
    <recommendedName>
        <fullName evidence="2">Methyltransferase type 11 domain-containing protein</fullName>
    </recommendedName>
</protein>
<accession>X0YK63</accession>
<dbReference type="Pfam" id="PF13489">
    <property type="entry name" value="Methyltransf_23"/>
    <property type="match status" value="1"/>
</dbReference>
<feature type="non-terminal residue" evidence="1">
    <location>
        <position position="1"/>
    </location>
</feature>
<evidence type="ECO:0008006" key="2">
    <source>
        <dbReference type="Google" id="ProtNLM"/>
    </source>
</evidence>
<gene>
    <name evidence="1" type="ORF">S01H4_13680</name>
</gene>
<dbReference type="Gene3D" id="3.40.50.150">
    <property type="entry name" value="Vaccinia Virus protein VP39"/>
    <property type="match status" value="1"/>
</dbReference>
<dbReference type="EMBL" id="BART01006018">
    <property type="protein sequence ID" value="GAG56499.1"/>
    <property type="molecule type" value="Genomic_DNA"/>
</dbReference>
<reference evidence="1" key="1">
    <citation type="journal article" date="2014" name="Front. Microbiol.">
        <title>High frequency of phylogenetically diverse reductive dehalogenase-homologous genes in deep subseafloor sedimentary metagenomes.</title>
        <authorList>
            <person name="Kawai M."/>
            <person name="Futagami T."/>
            <person name="Toyoda A."/>
            <person name="Takaki Y."/>
            <person name="Nishi S."/>
            <person name="Hori S."/>
            <person name="Arai W."/>
            <person name="Tsubouchi T."/>
            <person name="Morono Y."/>
            <person name="Uchiyama I."/>
            <person name="Ito T."/>
            <person name="Fujiyama A."/>
            <person name="Inagaki F."/>
            <person name="Takami H."/>
        </authorList>
    </citation>
    <scope>NUCLEOTIDE SEQUENCE</scope>
    <source>
        <strain evidence="1">Expedition CK06-06</strain>
    </source>
</reference>
<dbReference type="PANTHER" id="PTHR43861:SF6">
    <property type="entry name" value="METHYLTRANSFERASE TYPE 11"/>
    <property type="match status" value="1"/>
</dbReference>
<dbReference type="PANTHER" id="PTHR43861">
    <property type="entry name" value="TRANS-ACONITATE 2-METHYLTRANSFERASE-RELATED"/>
    <property type="match status" value="1"/>
</dbReference>
<evidence type="ECO:0000313" key="1">
    <source>
        <dbReference type="EMBL" id="GAG56499.1"/>
    </source>
</evidence>
<comment type="caution">
    <text evidence="1">The sequence shown here is derived from an EMBL/GenBank/DDBJ whole genome shotgun (WGS) entry which is preliminary data.</text>
</comment>
<dbReference type="InterPro" id="IPR029063">
    <property type="entry name" value="SAM-dependent_MTases_sf"/>
</dbReference>
<dbReference type="AlphaFoldDB" id="X0YK63"/>
<dbReference type="SUPFAM" id="SSF53335">
    <property type="entry name" value="S-adenosyl-L-methionine-dependent methyltransferases"/>
    <property type="match status" value="1"/>
</dbReference>
<name>X0YK63_9ZZZZ</name>
<dbReference type="CDD" id="cd02440">
    <property type="entry name" value="AdoMet_MTases"/>
    <property type="match status" value="1"/>
</dbReference>
<sequence length="195" mass="22675">ATGLMLGLLKLNNFYNLEGLELSKWACNEAKKNFNLDIQNVDIYDAKYPSEYFDLIISNHVIEHLKDPLQAFIKINQFLKTGGLLFLSTPNGSCLNSRIVKAKWRHFIPEEHLYLFNKKSIKIFLGKIGFKIILLKFRLYSDDSLLNYLKQLTMPILIDYYRRIIKNQGSLNNFITSRDGMIIVAQKIKNIETSH</sequence>
<proteinExistence type="predicted"/>
<organism evidence="1">
    <name type="scientific">marine sediment metagenome</name>
    <dbReference type="NCBI Taxonomy" id="412755"/>
    <lineage>
        <taxon>unclassified sequences</taxon>
        <taxon>metagenomes</taxon>
        <taxon>ecological metagenomes</taxon>
    </lineage>
</organism>